<evidence type="ECO:0000313" key="2">
    <source>
        <dbReference type="Proteomes" id="UP000192769"/>
    </source>
</evidence>
<dbReference type="Proteomes" id="UP000192769">
    <property type="component" value="Unassembled WGS sequence"/>
</dbReference>
<sequence>MKLLSLIPHWHRWQDVVITRANAIAPNGRSYFSTHITARCRSCGQTLHRIHYRDISDAQARRWLG</sequence>
<dbReference type="OrthoDB" id="6540817at2"/>
<reference evidence="1 2" key="1">
    <citation type="submission" date="2017-02" db="EMBL/GenBank/DDBJ databases">
        <title>Whole genome shotgun sequence of Pantoea agglomerans strain AS1 isolated from a cycad, Zamia floridana in Central Florida, USA.</title>
        <authorList>
            <person name="Lata P."/>
            <person name="Govindarajan S."/>
            <person name="Qi F."/>
            <person name="Li J.-L."/>
            <person name="Maurya S.K."/>
            <person name="Sahoo M.K."/>
        </authorList>
    </citation>
    <scope>NUCLEOTIDE SEQUENCE [LARGE SCALE GENOMIC DNA]</scope>
    <source>
        <strain evidence="1 2">AS1</strain>
    </source>
</reference>
<dbReference type="AlphaFoldDB" id="A0A1V9DFM6"/>
<keyword evidence="2" id="KW-1185">Reference proteome</keyword>
<name>A0A1V9DFM6_9GAMM</name>
<protein>
    <submittedName>
        <fullName evidence="1">Uncharacterized protein</fullName>
    </submittedName>
</protein>
<gene>
    <name evidence="1" type="ORF">B2J69_15045</name>
</gene>
<proteinExistence type="predicted"/>
<evidence type="ECO:0000313" key="1">
    <source>
        <dbReference type="EMBL" id="OQP32633.1"/>
    </source>
</evidence>
<accession>A0A1V9DFM6</accession>
<dbReference type="EMBL" id="MWUE01000022">
    <property type="protein sequence ID" value="OQP32633.1"/>
    <property type="molecule type" value="Genomic_DNA"/>
</dbReference>
<organism evidence="1 2">
    <name type="scientific">Pantoea latae</name>
    <dbReference type="NCBI Taxonomy" id="1964541"/>
    <lineage>
        <taxon>Bacteria</taxon>
        <taxon>Pseudomonadati</taxon>
        <taxon>Pseudomonadota</taxon>
        <taxon>Gammaproteobacteria</taxon>
        <taxon>Enterobacterales</taxon>
        <taxon>Erwiniaceae</taxon>
        <taxon>Pantoea</taxon>
    </lineage>
</organism>
<comment type="caution">
    <text evidence="1">The sequence shown here is derived from an EMBL/GenBank/DDBJ whole genome shotgun (WGS) entry which is preliminary data.</text>
</comment>